<dbReference type="EMBL" id="CAJVPQ010001707">
    <property type="protein sequence ID" value="CAG8566143.1"/>
    <property type="molecule type" value="Genomic_DNA"/>
</dbReference>
<name>A0A9N9BFG4_9GLOM</name>
<dbReference type="Proteomes" id="UP000789570">
    <property type="component" value="Unassembled WGS sequence"/>
</dbReference>
<evidence type="ECO:0000256" key="1">
    <source>
        <dbReference type="SAM" id="MobiDB-lite"/>
    </source>
</evidence>
<keyword evidence="3" id="KW-1185">Reference proteome</keyword>
<accession>A0A9N9BFG4</accession>
<feature type="region of interest" description="Disordered" evidence="1">
    <location>
        <begin position="24"/>
        <end position="46"/>
    </location>
</feature>
<protein>
    <submittedName>
        <fullName evidence="2">15204_t:CDS:1</fullName>
    </submittedName>
</protein>
<sequence>MPKTCELTPFEHREIYNKENFIDTASRNDKPPALSEQDKRQLGRIV</sequence>
<reference evidence="2" key="1">
    <citation type="submission" date="2021-06" db="EMBL/GenBank/DDBJ databases">
        <authorList>
            <person name="Kallberg Y."/>
            <person name="Tangrot J."/>
            <person name="Rosling A."/>
        </authorList>
    </citation>
    <scope>NUCLEOTIDE SEQUENCE</scope>
    <source>
        <strain evidence="2">UK204</strain>
    </source>
</reference>
<organism evidence="2 3">
    <name type="scientific">Funneliformis caledonium</name>
    <dbReference type="NCBI Taxonomy" id="1117310"/>
    <lineage>
        <taxon>Eukaryota</taxon>
        <taxon>Fungi</taxon>
        <taxon>Fungi incertae sedis</taxon>
        <taxon>Mucoromycota</taxon>
        <taxon>Glomeromycotina</taxon>
        <taxon>Glomeromycetes</taxon>
        <taxon>Glomerales</taxon>
        <taxon>Glomeraceae</taxon>
        <taxon>Funneliformis</taxon>
    </lineage>
</organism>
<comment type="caution">
    <text evidence="2">The sequence shown here is derived from an EMBL/GenBank/DDBJ whole genome shotgun (WGS) entry which is preliminary data.</text>
</comment>
<gene>
    <name evidence="2" type="ORF">FCALED_LOCUS6858</name>
</gene>
<evidence type="ECO:0000313" key="2">
    <source>
        <dbReference type="EMBL" id="CAG8566143.1"/>
    </source>
</evidence>
<proteinExistence type="predicted"/>
<dbReference type="AlphaFoldDB" id="A0A9N9BFG4"/>
<evidence type="ECO:0000313" key="3">
    <source>
        <dbReference type="Proteomes" id="UP000789570"/>
    </source>
</evidence>